<evidence type="ECO:0000259" key="2">
    <source>
        <dbReference type="PROSITE" id="PS50209"/>
    </source>
</evidence>
<dbReference type="InterPro" id="IPR011029">
    <property type="entry name" value="DEATH-like_dom_sf"/>
</dbReference>
<proteinExistence type="predicted"/>
<gene>
    <name evidence="4" type="primary">LOC106157224</name>
</gene>
<evidence type="ECO:0000313" key="3">
    <source>
        <dbReference type="Proteomes" id="UP000085678"/>
    </source>
</evidence>
<accession>A0A1S3HQF3</accession>
<feature type="compositionally biased region" description="Polar residues" evidence="1">
    <location>
        <begin position="65"/>
        <end position="74"/>
    </location>
</feature>
<dbReference type="Proteomes" id="UP000085678">
    <property type="component" value="Unplaced"/>
</dbReference>
<dbReference type="Gene3D" id="1.10.533.10">
    <property type="entry name" value="Death Domain, Fas"/>
    <property type="match status" value="1"/>
</dbReference>
<protein>
    <submittedName>
        <fullName evidence="4">Uncharacterized protein LOC106157224</fullName>
    </submittedName>
</protein>
<reference evidence="4" key="1">
    <citation type="submission" date="2025-08" db="UniProtKB">
        <authorList>
            <consortium name="RefSeq"/>
        </authorList>
    </citation>
    <scope>IDENTIFICATION</scope>
    <source>
        <tissue evidence="4">Gonads</tissue>
    </source>
</reference>
<feature type="region of interest" description="Disordered" evidence="1">
    <location>
        <begin position="405"/>
        <end position="440"/>
    </location>
</feature>
<feature type="domain" description="CARD" evidence="2">
    <location>
        <begin position="303"/>
        <end position="367"/>
    </location>
</feature>
<dbReference type="GO" id="GO:0042981">
    <property type="term" value="P:regulation of apoptotic process"/>
    <property type="evidence" value="ECO:0007669"/>
    <property type="project" value="InterPro"/>
</dbReference>
<dbReference type="RefSeq" id="XP_013388267.1">
    <property type="nucleotide sequence ID" value="XM_013532813.2"/>
</dbReference>
<dbReference type="InParanoid" id="A0A1S3HQF3"/>
<dbReference type="GeneID" id="106157224"/>
<dbReference type="InterPro" id="IPR001315">
    <property type="entry name" value="CARD"/>
</dbReference>
<keyword evidence="3" id="KW-1185">Reference proteome</keyword>
<evidence type="ECO:0000313" key="4">
    <source>
        <dbReference type="RefSeq" id="XP_013388267.1"/>
    </source>
</evidence>
<feature type="region of interest" description="Disordered" evidence="1">
    <location>
        <begin position="1"/>
        <end position="31"/>
    </location>
</feature>
<feature type="region of interest" description="Disordered" evidence="1">
    <location>
        <begin position="65"/>
        <end position="92"/>
    </location>
</feature>
<dbReference type="AlphaFoldDB" id="A0A1S3HQF3"/>
<dbReference type="KEGG" id="lak:106157224"/>
<organism evidence="3 4">
    <name type="scientific">Lingula anatina</name>
    <name type="common">Brachiopod</name>
    <name type="synonym">Lingula unguis</name>
    <dbReference type="NCBI Taxonomy" id="7574"/>
    <lineage>
        <taxon>Eukaryota</taxon>
        <taxon>Metazoa</taxon>
        <taxon>Spiralia</taxon>
        <taxon>Lophotrochozoa</taxon>
        <taxon>Brachiopoda</taxon>
        <taxon>Linguliformea</taxon>
        <taxon>Lingulata</taxon>
        <taxon>Lingulida</taxon>
        <taxon>Linguloidea</taxon>
        <taxon>Lingulidae</taxon>
        <taxon>Lingula</taxon>
    </lineage>
</organism>
<name>A0A1S3HQF3_LINAN</name>
<dbReference type="PROSITE" id="PS50209">
    <property type="entry name" value="CARD"/>
    <property type="match status" value="1"/>
</dbReference>
<evidence type="ECO:0000256" key="1">
    <source>
        <dbReference type="SAM" id="MobiDB-lite"/>
    </source>
</evidence>
<sequence>MSNQLQNVSTSLKTPLQPNVGNQQDDFQSQTTRKMVAQGQYQQIQPSLQPNFGNHWLQQSNFQSQTLPGESAGQNKRYHQEGQSQHSRLPQVPVTDNRLEEHGDDHFQTMRKSGYEFASLPPQQDPVAAEDRDQGFTGPPIITTTANQVLTRVPGDNQLQRPSRTVAQENTGVLRQTPTNTGNTTNIYNVQYVYHNYGTDEKSMPQMKGKDITTSFYKHVPPRVRKRLYEAFCQVDVWNQVKKMYGISDDTPCPPDVVSLLLSQVHGSIASFISVLLNLKERHREGEQDIPQDLIDEVKEGLLSEMEYNKLREKVVDFAEELSIYIERILDHLYQFNVIPDEETTKLKNDAKRNPQDACRDLFKALLATSPKKETIKHLKAAFRDSGLWYLADELEVSYQDVEDELQKHGGGRPSCEEPLDIGMAAPPKHVAGENPIEEN</sequence>